<evidence type="ECO:0000259" key="2">
    <source>
        <dbReference type="PROSITE" id="PS50800"/>
    </source>
</evidence>
<proteinExistence type="predicted"/>
<dbReference type="Pfam" id="PF02037">
    <property type="entry name" value="SAP"/>
    <property type="match status" value="1"/>
</dbReference>
<dbReference type="SUPFAM" id="SSF68906">
    <property type="entry name" value="SAP domain"/>
    <property type="match status" value="1"/>
</dbReference>
<feature type="compositionally biased region" description="Polar residues" evidence="1">
    <location>
        <begin position="294"/>
        <end position="306"/>
    </location>
</feature>
<feature type="compositionally biased region" description="Low complexity" evidence="1">
    <location>
        <begin position="80"/>
        <end position="89"/>
    </location>
</feature>
<feature type="compositionally biased region" description="Basic and acidic residues" evidence="1">
    <location>
        <begin position="594"/>
        <end position="603"/>
    </location>
</feature>
<keyword evidence="4" id="KW-1185">Reference proteome</keyword>
<dbReference type="InterPro" id="IPR034257">
    <property type="entry name" value="Acinus_RRM"/>
</dbReference>
<feature type="compositionally biased region" description="Basic and acidic residues" evidence="1">
    <location>
        <begin position="152"/>
        <end position="170"/>
    </location>
</feature>
<feature type="compositionally biased region" description="Gly residues" evidence="1">
    <location>
        <begin position="604"/>
        <end position="616"/>
    </location>
</feature>
<dbReference type="Gene3D" id="1.10.720.30">
    <property type="entry name" value="SAP domain"/>
    <property type="match status" value="1"/>
</dbReference>
<feature type="region of interest" description="Disordered" evidence="1">
    <location>
        <begin position="458"/>
        <end position="535"/>
    </location>
</feature>
<dbReference type="InterPro" id="IPR036361">
    <property type="entry name" value="SAP_dom_sf"/>
</dbReference>
<feature type="region of interest" description="Disordered" evidence="1">
    <location>
        <begin position="37"/>
        <end position="310"/>
    </location>
</feature>
<feature type="compositionally biased region" description="Basic and acidic residues" evidence="1">
    <location>
        <begin position="638"/>
        <end position="657"/>
    </location>
</feature>
<feature type="domain" description="SAP" evidence="2">
    <location>
        <begin position="4"/>
        <end position="38"/>
    </location>
</feature>
<evidence type="ECO:0000313" key="3">
    <source>
        <dbReference type="EMBL" id="KAG5954916.1"/>
    </source>
</evidence>
<comment type="caution">
    <text evidence="3">The sequence shown here is derived from an EMBL/GenBank/DDBJ whole genome shotgun (WGS) entry which is preliminary data.</text>
</comment>
<feature type="compositionally biased region" description="Gly residues" evidence="1">
    <location>
        <begin position="624"/>
        <end position="634"/>
    </location>
</feature>
<feature type="region of interest" description="Disordered" evidence="1">
    <location>
        <begin position="594"/>
        <end position="657"/>
    </location>
</feature>
<name>A0ABQ7P5U7_9HYPO</name>
<dbReference type="PANTHER" id="PTHR47031">
    <property type="entry name" value="SAP DNA-BINDING DOMAIN-CONTAINING PROTEIN"/>
    <property type="match status" value="1"/>
</dbReference>
<organism evidence="3 4">
    <name type="scientific">Claviceps arundinis</name>
    <dbReference type="NCBI Taxonomy" id="1623583"/>
    <lineage>
        <taxon>Eukaryota</taxon>
        <taxon>Fungi</taxon>
        <taxon>Dikarya</taxon>
        <taxon>Ascomycota</taxon>
        <taxon>Pezizomycotina</taxon>
        <taxon>Sordariomycetes</taxon>
        <taxon>Hypocreomycetidae</taxon>
        <taxon>Hypocreales</taxon>
        <taxon>Clavicipitaceae</taxon>
        <taxon>Claviceps</taxon>
    </lineage>
</organism>
<reference evidence="3 4" key="1">
    <citation type="journal article" date="2020" name="bioRxiv">
        <title>Whole genome comparisons of ergot fungi reveals the divergence and evolution of species within the genus Claviceps are the result of varying mechanisms driving genome evolution and host range expansion.</title>
        <authorList>
            <person name="Wyka S.A."/>
            <person name="Mondo S.J."/>
            <person name="Liu M."/>
            <person name="Dettman J."/>
            <person name="Nalam V."/>
            <person name="Broders K.D."/>
        </authorList>
    </citation>
    <scope>NUCLEOTIDE SEQUENCE [LARGE SCALE GENOMIC DNA]</scope>
    <source>
        <strain evidence="3 4">LM583</strain>
    </source>
</reference>
<dbReference type="InterPro" id="IPR003034">
    <property type="entry name" value="SAP_dom"/>
</dbReference>
<feature type="compositionally biased region" description="Basic and acidic residues" evidence="1">
    <location>
        <begin position="120"/>
        <end position="132"/>
    </location>
</feature>
<gene>
    <name evidence="3" type="ORF">E4U57_003911</name>
</gene>
<dbReference type="PANTHER" id="PTHR47031:SF3">
    <property type="entry name" value="SAP DOMAIN-CONTAINING PROTEIN"/>
    <property type="match status" value="1"/>
</dbReference>
<sequence>MSEWAKLKVVNLKAELKKRGLPQAGLKSELVARIEEFDAAQQAESSHHEPEPAAQGDAPQTANDNDNATHHEEPASNGMVESDVVVEASAAREQDLVGGSDGSNAAEEILQSEDTSAPIEPERAPEAEKEPEQQAPEQEVVHESEQQQPEQAAEHKSEEQRPEQEMKQEPEQQQQQQQQQQQPKQEVEQELEQPQQQETEPEPISAPMVDKAPSQDRDPVVTETAQDQDEDVIMEDAGSATEEPQTASFHPESPPRAAPVPVEPSQLESQKRKRRSTSPVPQDEDIARKRARATSPSPVGQHNTSHYLPDVDYDRHVEPSIHPATSALYINNLMRPLRPADLRAHIVALAAAPGSPPDDDIVIKFHLDFIRTHALICLSSVSAASRVRQLLHGRVWPNESNRKALHIDFIPPDKMDSWIAMEESGGRRAATRWEVTYTPSADGSTIHADLVTASLSYSSSSNRPLAPPPSSRLPPSASAILPRDSVNSAPLGPRGYTDRLDAYNTPPTGPRGSGPRRQTATNSPSYQPPGEEQYTHTQPAVAFSLVSEDLAEKRLANMRSYYVRDKRPLGREINRYSFEDGFSFVDRGREIFEGIRPPHRERGGGGGGGGRGGMRGDGGRGRRGVGGGSGGSSGGYRSRSDRYIPGGGREESYRRRY</sequence>
<feature type="compositionally biased region" description="Pro residues" evidence="1">
    <location>
        <begin position="252"/>
        <end position="262"/>
    </location>
</feature>
<dbReference type="SMART" id="SM00513">
    <property type="entry name" value="SAP"/>
    <property type="match status" value="1"/>
</dbReference>
<evidence type="ECO:0000256" key="1">
    <source>
        <dbReference type="SAM" id="MobiDB-lite"/>
    </source>
</evidence>
<accession>A0ABQ7P5U7</accession>
<dbReference type="Proteomes" id="UP000742024">
    <property type="component" value="Unassembled WGS sequence"/>
</dbReference>
<evidence type="ECO:0000313" key="4">
    <source>
        <dbReference type="Proteomes" id="UP000742024"/>
    </source>
</evidence>
<dbReference type="CDD" id="cd12432">
    <property type="entry name" value="RRM_ACINU"/>
    <property type="match status" value="1"/>
</dbReference>
<dbReference type="EMBL" id="SRPR01000294">
    <property type="protein sequence ID" value="KAG5954916.1"/>
    <property type="molecule type" value="Genomic_DNA"/>
</dbReference>
<feature type="compositionally biased region" description="Low complexity" evidence="1">
    <location>
        <begin position="473"/>
        <end position="482"/>
    </location>
</feature>
<feature type="compositionally biased region" description="Low complexity" evidence="1">
    <location>
        <begin position="171"/>
        <end position="184"/>
    </location>
</feature>
<dbReference type="PROSITE" id="PS50800">
    <property type="entry name" value="SAP"/>
    <property type="match status" value="1"/>
</dbReference>
<protein>
    <recommendedName>
        <fullName evidence="2">SAP domain-containing protein</fullName>
    </recommendedName>
</protein>